<evidence type="ECO:0000313" key="1">
    <source>
        <dbReference type="EMBL" id="KAF3159222.1"/>
    </source>
</evidence>
<dbReference type="Proteomes" id="UP000479691">
    <property type="component" value="Unassembled WGS sequence"/>
</dbReference>
<organism evidence="1 2">
    <name type="scientific">Orbilia oligospora</name>
    <name type="common">Nematode-trapping fungus</name>
    <name type="synonym">Arthrobotrys oligospora</name>
    <dbReference type="NCBI Taxonomy" id="2813651"/>
    <lineage>
        <taxon>Eukaryota</taxon>
        <taxon>Fungi</taxon>
        <taxon>Dikarya</taxon>
        <taxon>Ascomycota</taxon>
        <taxon>Pezizomycotina</taxon>
        <taxon>Orbiliomycetes</taxon>
        <taxon>Orbiliales</taxon>
        <taxon>Orbiliaceae</taxon>
        <taxon>Orbilia</taxon>
    </lineage>
</organism>
<protein>
    <submittedName>
        <fullName evidence="1">Uncharacterized protein</fullName>
    </submittedName>
</protein>
<comment type="caution">
    <text evidence="1">The sequence shown here is derived from an EMBL/GenBank/DDBJ whole genome shotgun (WGS) entry which is preliminary data.</text>
</comment>
<dbReference type="EMBL" id="JAABOE010000190">
    <property type="protein sequence ID" value="KAF3159222.1"/>
    <property type="molecule type" value="Genomic_DNA"/>
</dbReference>
<accession>A0A7C8K2K6</accession>
<reference evidence="1 2" key="1">
    <citation type="submission" date="2019-06" db="EMBL/GenBank/DDBJ databases">
        <authorList>
            <person name="Palmer J.M."/>
        </authorList>
    </citation>
    <scope>NUCLEOTIDE SEQUENCE [LARGE SCALE GENOMIC DNA]</scope>
    <source>
        <strain evidence="1 2">TWF788</strain>
    </source>
</reference>
<proteinExistence type="predicted"/>
<name>A0A7C8K2K6_ORBOL</name>
<gene>
    <name evidence="1" type="ORF">TWF788_003952</name>
</gene>
<dbReference type="AlphaFoldDB" id="A0A7C8K2K6"/>
<sequence length="351" mass="39659">MGNNLSSPQDPTYVYFPDNVKRVRELTNMMNGSDPNFPVEYKVESPHGAEKIFDDEGFTQKIGPSDGEDFTPGDVGDVAPVNAEDFIQINGRGFDPSDEEDLISCIMSNDEGDLISSDEEDIASTDEEVQINSASPKPRGLEVSVFNGSYLEKLAEPSEKKSAIPRLERDYTPGRRAKRETAISPLAPAGSRRAYQPRYPATLQRQVPTANKLAHRSNTERYEKLGAKVRNAMFKVEAFTPHRNEDSRSRERLFKQLRQRMPLPAEVGKCFKRLVQNCWKISNPTMRDCLQQYSFADMCDIFRFSNLDPQEYIYHLGWMGTLRDEPEILEYIVLIGKHAAGLTPCPGHDGK</sequence>
<evidence type="ECO:0000313" key="2">
    <source>
        <dbReference type="Proteomes" id="UP000479691"/>
    </source>
</evidence>